<evidence type="ECO:0000256" key="4">
    <source>
        <dbReference type="ARBA" id="ARBA00023163"/>
    </source>
</evidence>
<dbReference type="InterPro" id="IPR000847">
    <property type="entry name" value="LysR_HTH_N"/>
</dbReference>
<dbReference type="Pfam" id="PF03466">
    <property type="entry name" value="LysR_substrate"/>
    <property type="match status" value="1"/>
</dbReference>
<dbReference type="RefSeq" id="WP_317975180.1">
    <property type="nucleotide sequence ID" value="NZ_BTFW01000001.1"/>
</dbReference>
<feature type="domain" description="HTH lysR-type" evidence="5">
    <location>
        <begin position="1"/>
        <end position="59"/>
    </location>
</feature>
<dbReference type="Proteomes" id="UP001187221">
    <property type="component" value="Unassembled WGS sequence"/>
</dbReference>
<reference evidence="6 7" key="1">
    <citation type="submission" date="2023-06" db="EMBL/GenBank/DDBJ databases">
        <title>Draft genome sequence of Novosphingobium sp. strain IK01.</title>
        <authorList>
            <person name="Hatamoto M."/>
            <person name="Ikarashi T."/>
            <person name="Yamaguchi T."/>
        </authorList>
    </citation>
    <scope>NUCLEOTIDE SEQUENCE [LARGE SCALE GENOMIC DNA]</scope>
    <source>
        <strain evidence="6 7">IK01</strain>
    </source>
</reference>
<dbReference type="Gene3D" id="1.10.10.10">
    <property type="entry name" value="Winged helix-like DNA-binding domain superfamily/Winged helix DNA-binding domain"/>
    <property type="match status" value="1"/>
</dbReference>
<dbReference type="InterPro" id="IPR005119">
    <property type="entry name" value="LysR_subst-bd"/>
</dbReference>
<evidence type="ECO:0000256" key="2">
    <source>
        <dbReference type="ARBA" id="ARBA00023015"/>
    </source>
</evidence>
<gene>
    <name evidence="6" type="ORF">NUTIK01_22790</name>
</gene>
<organism evidence="6 7">
    <name type="scientific">Novosphingobium pituita</name>
    <dbReference type="NCBI Taxonomy" id="3056842"/>
    <lineage>
        <taxon>Bacteria</taxon>
        <taxon>Pseudomonadati</taxon>
        <taxon>Pseudomonadota</taxon>
        <taxon>Alphaproteobacteria</taxon>
        <taxon>Sphingomonadales</taxon>
        <taxon>Sphingomonadaceae</taxon>
        <taxon>Novosphingobium</taxon>
    </lineage>
</organism>
<dbReference type="Pfam" id="PF00126">
    <property type="entry name" value="HTH_1"/>
    <property type="match status" value="1"/>
</dbReference>
<dbReference type="InterPro" id="IPR036390">
    <property type="entry name" value="WH_DNA-bd_sf"/>
</dbReference>
<accession>A0ABQ6P8B5</accession>
<evidence type="ECO:0000313" key="6">
    <source>
        <dbReference type="EMBL" id="GMM61502.1"/>
    </source>
</evidence>
<dbReference type="InterPro" id="IPR058163">
    <property type="entry name" value="LysR-type_TF_proteobact-type"/>
</dbReference>
<keyword evidence="3" id="KW-0238">DNA-binding</keyword>
<dbReference type="InterPro" id="IPR036388">
    <property type="entry name" value="WH-like_DNA-bd_sf"/>
</dbReference>
<name>A0ABQ6P8B5_9SPHN</name>
<proteinExistence type="inferred from homology"/>
<dbReference type="EMBL" id="BTFW01000001">
    <property type="protein sequence ID" value="GMM61502.1"/>
    <property type="molecule type" value="Genomic_DNA"/>
</dbReference>
<keyword evidence="7" id="KW-1185">Reference proteome</keyword>
<keyword evidence="2" id="KW-0805">Transcription regulation</keyword>
<dbReference type="PANTHER" id="PTHR30537">
    <property type="entry name" value="HTH-TYPE TRANSCRIPTIONAL REGULATOR"/>
    <property type="match status" value="1"/>
</dbReference>
<dbReference type="SUPFAM" id="SSF53850">
    <property type="entry name" value="Periplasmic binding protein-like II"/>
    <property type="match status" value="1"/>
</dbReference>
<dbReference type="Gene3D" id="3.40.190.290">
    <property type="match status" value="1"/>
</dbReference>
<dbReference type="SUPFAM" id="SSF46785">
    <property type="entry name" value="Winged helix' DNA-binding domain"/>
    <property type="match status" value="1"/>
</dbReference>
<evidence type="ECO:0000313" key="7">
    <source>
        <dbReference type="Proteomes" id="UP001187221"/>
    </source>
</evidence>
<dbReference type="PANTHER" id="PTHR30537:SF5">
    <property type="entry name" value="HTH-TYPE TRANSCRIPTIONAL ACTIVATOR TTDR-RELATED"/>
    <property type="match status" value="1"/>
</dbReference>
<comment type="similarity">
    <text evidence="1">Belongs to the LysR transcriptional regulatory family.</text>
</comment>
<evidence type="ECO:0000259" key="5">
    <source>
        <dbReference type="PROSITE" id="PS50931"/>
    </source>
</evidence>
<dbReference type="PROSITE" id="PS50931">
    <property type="entry name" value="HTH_LYSR"/>
    <property type="match status" value="1"/>
</dbReference>
<sequence>MDQLRALRTFIAVAEQASFAKAARRLHQSPTTVSRTIAALEADLGIALLSRTTRSVRLTGEGESFLHRCRLGLAEIDGAFQNARGLAAAPSGILTITAPVLFGRLHILPVVTRLIRAYPDLDVRLLLLDRVVRLVEEGIDVAVRIAELPDSALHMRKVGEVRTVFSASPAYLAQRGEPERLDDLRHHEMIIVEDETGGTRAIDHDRLRAGHARCRLRVNTVQAGIDAAMAGLGIIRTLSYQVKEPLAANRLRPVLVDPGTPALPVSLLYQSHRKETPAIRAFTQMVIAAFRQSSF</sequence>
<evidence type="ECO:0000256" key="3">
    <source>
        <dbReference type="ARBA" id="ARBA00023125"/>
    </source>
</evidence>
<evidence type="ECO:0000256" key="1">
    <source>
        <dbReference type="ARBA" id="ARBA00009437"/>
    </source>
</evidence>
<keyword evidence="4" id="KW-0804">Transcription</keyword>
<comment type="caution">
    <text evidence="6">The sequence shown here is derived from an EMBL/GenBank/DDBJ whole genome shotgun (WGS) entry which is preliminary data.</text>
</comment>
<protein>
    <submittedName>
        <fullName evidence="6">LysR family transcriptional regulator</fullName>
    </submittedName>
</protein>